<name>A0A4E0QUG4_9GAMM</name>
<evidence type="ECO:0000313" key="1">
    <source>
        <dbReference type="EMBL" id="TGO03190.1"/>
    </source>
</evidence>
<evidence type="ECO:0000313" key="2">
    <source>
        <dbReference type="Proteomes" id="UP000030428"/>
    </source>
</evidence>
<organism evidence="1 2">
    <name type="scientific">Candidatus Thiomargarita nelsonii</name>
    <dbReference type="NCBI Taxonomy" id="1003181"/>
    <lineage>
        <taxon>Bacteria</taxon>
        <taxon>Pseudomonadati</taxon>
        <taxon>Pseudomonadota</taxon>
        <taxon>Gammaproteobacteria</taxon>
        <taxon>Thiotrichales</taxon>
        <taxon>Thiotrichaceae</taxon>
        <taxon>Thiomargarita</taxon>
    </lineage>
</organism>
<dbReference type="AlphaFoldDB" id="A0A4E0QUG4"/>
<sequence>MRKTANQNPNDWFQNRKTLIYRSNALVFGVQDLSWECVVAQDKSWTPKYLFVHGFGKTAERWDDIKPFFHLLELQFGGILQISKRGNVSTSDYNKAADYFFISTEP</sequence>
<keyword evidence="2" id="KW-1185">Reference proteome</keyword>
<reference evidence="1 2" key="1">
    <citation type="journal article" date="2016" name="Front. Microbiol.">
        <title>Single-Cell (Meta-)Genomics of a Dimorphic Candidatus Thiomargarita nelsonii Reveals Genomic Plasticity.</title>
        <authorList>
            <person name="Flood B.E."/>
            <person name="Fliss P."/>
            <person name="Jones D.S."/>
            <person name="Dick G.J."/>
            <person name="Jain S."/>
            <person name="Kaster A.K."/>
            <person name="Winkel M."/>
            <person name="Mussmann M."/>
            <person name="Bailey J."/>
        </authorList>
    </citation>
    <scope>NUCLEOTIDE SEQUENCE [LARGE SCALE GENOMIC DNA]</scope>
    <source>
        <strain evidence="1">Hydrate Ridge</strain>
    </source>
</reference>
<dbReference type="EMBL" id="JSZA02000034">
    <property type="protein sequence ID" value="TGO03190.1"/>
    <property type="molecule type" value="Genomic_DNA"/>
</dbReference>
<accession>A0A4E0QUG4</accession>
<dbReference type="Proteomes" id="UP000030428">
    <property type="component" value="Unassembled WGS sequence"/>
</dbReference>
<proteinExistence type="predicted"/>
<evidence type="ECO:0008006" key="3">
    <source>
        <dbReference type="Google" id="ProtNLM"/>
    </source>
</evidence>
<comment type="caution">
    <text evidence="1">The sequence shown here is derived from an EMBL/GenBank/DDBJ whole genome shotgun (WGS) entry which is preliminary data.</text>
</comment>
<gene>
    <name evidence="1" type="ORF">PN36_11190</name>
</gene>
<protein>
    <recommendedName>
        <fullName evidence="3">Alpha/beta hydrolase</fullName>
    </recommendedName>
</protein>